<reference evidence="2" key="1">
    <citation type="journal article" date="2020" name="Stud. Mycol.">
        <title>101 Dothideomycetes genomes: a test case for predicting lifestyles and emergence of pathogens.</title>
        <authorList>
            <person name="Haridas S."/>
            <person name="Albert R."/>
            <person name="Binder M."/>
            <person name="Bloem J."/>
            <person name="Labutti K."/>
            <person name="Salamov A."/>
            <person name="Andreopoulos B."/>
            <person name="Baker S."/>
            <person name="Barry K."/>
            <person name="Bills G."/>
            <person name="Bluhm B."/>
            <person name="Cannon C."/>
            <person name="Castanera R."/>
            <person name="Culley D."/>
            <person name="Daum C."/>
            <person name="Ezra D."/>
            <person name="Gonzalez J."/>
            <person name="Henrissat B."/>
            <person name="Kuo A."/>
            <person name="Liang C."/>
            <person name="Lipzen A."/>
            <person name="Lutzoni F."/>
            <person name="Magnuson J."/>
            <person name="Mondo S."/>
            <person name="Nolan M."/>
            <person name="Ohm R."/>
            <person name="Pangilinan J."/>
            <person name="Park H.-J."/>
            <person name="Ramirez L."/>
            <person name="Alfaro M."/>
            <person name="Sun H."/>
            <person name="Tritt A."/>
            <person name="Yoshinaga Y."/>
            <person name="Zwiers L.-H."/>
            <person name="Turgeon B."/>
            <person name="Goodwin S."/>
            <person name="Spatafora J."/>
            <person name="Crous P."/>
            <person name="Grigoriev I."/>
        </authorList>
    </citation>
    <scope>NUCLEOTIDE SEQUENCE</scope>
    <source>
        <strain evidence="2">CBS 116435</strain>
    </source>
</reference>
<name>A0A9P4PX47_9PEZI</name>
<dbReference type="EMBL" id="MU003870">
    <property type="protein sequence ID" value="KAF2716537.1"/>
    <property type="molecule type" value="Genomic_DNA"/>
</dbReference>
<keyword evidence="1" id="KW-0732">Signal</keyword>
<protein>
    <recommendedName>
        <fullName evidence="4">Secreted protein</fullName>
    </recommendedName>
</protein>
<comment type="caution">
    <text evidence="2">The sequence shown here is derived from an EMBL/GenBank/DDBJ whole genome shotgun (WGS) entry which is preliminary data.</text>
</comment>
<evidence type="ECO:0000313" key="3">
    <source>
        <dbReference type="Proteomes" id="UP000799441"/>
    </source>
</evidence>
<evidence type="ECO:0000313" key="2">
    <source>
        <dbReference type="EMBL" id="KAF2716537.1"/>
    </source>
</evidence>
<dbReference type="Proteomes" id="UP000799441">
    <property type="component" value="Unassembled WGS sequence"/>
</dbReference>
<sequence>MYAILLLLLVAALRLHLPLLSIEALPVTTIVLYSVLLDTCAAPCQANAFRIAALCLRRSSAIMQPNSGRFNNPNWNSNWPHFIQYRDGRMARQHTDPYCESP</sequence>
<proteinExistence type="predicted"/>
<evidence type="ECO:0000256" key="1">
    <source>
        <dbReference type="SAM" id="SignalP"/>
    </source>
</evidence>
<feature type="chain" id="PRO_5040503171" description="Secreted protein" evidence="1">
    <location>
        <begin position="25"/>
        <end position="102"/>
    </location>
</feature>
<gene>
    <name evidence="2" type="ORF">K431DRAFT_289319</name>
</gene>
<evidence type="ECO:0008006" key="4">
    <source>
        <dbReference type="Google" id="ProtNLM"/>
    </source>
</evidence>
<dbReference type="AlphaFoldDB" id="A0A9P4PX47"/>
<accession>A0A9P4PX47</accession>
<organism evidence="2 3">
    <name type="scientific">Polychaeton citri CBS 116435</name>
    <dbReference type="NCBI Taxonomy" id="1314669"/>
    <lineage>
        <taxon>Eukaryota</taxon>
        <taxon>Fungi</taxon>
        <taxon>Dikarya</taxon>
        <taxon>Ascomycota</taxon>
        <taxon>Pezizomycotina</taxon>
        <taxon>Dothideomycetes</taxon>
        <taxon>Dothideomycetidae</taxon>
        <taxon>Capnodiales</taxon>
        <taxon>Capnodiaceae</taxon>
        <taxon>Polychaeton</taxon>
    </lineage>
</organism>
<keyword evidence="3" id="KW-1185">Reference proteome</keyword>
<feature type="signal peptide" evidence="1">
    <location>
        <begin position="1"/>
        <end position="24"/>
    </location>
</feature>